<dbReference type="NCBIfam" id="TIGR01669">
    <property type="entry name" value="phage_XkdX"/>
    <property type="match status" value="1"/>
</dbReference>
<dbReference type="Proteomes" id="UP000286288">
    <property type="component" value="Unassembled WGS sequence"/>
</dbReference>
<accession>A0A415ENI9</accession>
<organism evidence="1 2">
    <name type="scientific">Enterococcus casseliflavus</name>
    <name type="common">Enterococcus flavescens</name>
    <dbReference type="NCBI Taxonomy" id="37734"/>
    <lineage>
        <taxon>Bacteria</taxon>
        <taxon>Bacillati</taxon>
        <taxon>Bacillota</taxon>
        <taxon>Bacilli</taxon>
        <taxon>Lactobacillales</taxon>
        <taxon>Enterococcaceae</taxon>
        <taxon>Enterococcus</taxon>
    </lineage>
</organism>
<reference evidence="1 2" key="1">
    <citation type="submission" date="2018-08" db="EMBL/GenBank/DDBJ databases">
        <title>A genome reference for cultivated species of the human gut microbiota.</title>
        <authorList>
            <person name="Zou Y."/>
            <person name="Xue W."/>
            <person name="Luo G."/>
        </authorList>
    </citation>
    <scope>NUCLEOTIDE SEQUENCE [LARGE SCALE GENOMIC DNA]</scope>
    <source>
        <strain evidence="1 2">AF48-16</strain>
    </source>
</reference>
<dbReference type="RefSeq" id="WP_151196302.1">
    <property type="nucleotide sequence ID" value="NZ_JAASHQ010000003.1"/>
</dbReference>
<comment type="caution">
    <text evidence="1">The sequence shown here is derived from an EMBL/GenBank/DDBJ whole genome shotgun (WGS) entry which is preliminary data.</text>
</comment>
<sequence>MLNFETIQDWYNRGWMTEEDVNQFLALGAITKEQANTILGIDG</sequence>
<dbReference type="AlphaFoldDB" id="A0A415ENI9"/>
<dbReference type="InterPro" id="IPR010022">
    <property type="entry name" value="XkdX"/>
</dbReference>
<protein>
    <submittedName>
        <fullName evidence="1">XkdX family protein</fullName>
    </submittedName>
</protein>
<evidence type="ECO:0000313" key="1">
    <source>
        <dbReference type="EMBL" id="RHK04259.1"/>
    </source>
</evidence>
<dbReference type="Pfam" id="PF09693">
    <property type="entry name" value="Phage_XkdX"/>
    <property type="match status" value="1"/>
</dbReference>
<dbReference type="EMBL" id="QRMZ01000029">
    <property type="protein sequence ID" value="RHK04259.1"/>
    <property type="molecule type" value="Genomic_DNA"/>
</dbReference>
<evidence type="ECO:0000313" key="2">
    <source>
        <dbReference type="Proteomes" id="UP000286288"/>
    </source>
</evidence>
<proteinExistence type="predicted"/>
<name>A0A415ENI9_ENTCA</name>
<gene>
    <name evidence="1" type="ORF">DW084_16285</name>
</gene>